<protein>
    <submittedName>
        <fullName evidence="2">Uncharacterized protein</fullName>
    </submittedName>
</protein>
<reference evidence="2 3" key="1">
    <citation type="journal article" date="2024" name="G3 (Bethesda)">
        <title>Genome assembly of Hibiscus sabdariffa L. provides insights into metabolisms of medicinal natural products.</title>
        <authorList>
            <person name="Kim T."/>
        </authorList>
    </citation>
    <scope>NUCLEOTIDE SEQUENCE [LARGE SCALE GENOMIC DNA]</scope>
    <source>
        <strain evidence="2">TK-2024</strain>
        <tissue evidence="2">Old leaves</tissue>
    </source>
</reference>
<feature type="compositionally biased region" description="Polar residues" evidence="1">
    <location>
        <begin position="61"/>
        <end position="71"/>
    </location>
</feature>
<evidence type="ECO:0000256" key="1">
    <source>
        <dbReference type="SAM" id="MobiDB-lite"/>
    </source>
</evidence>
<feature type="compositionally biased region" description="Polar residues" evidence="1">
    <location>
        <begin position="28"/>
        <end position="53"/>
    </location>
</feature>
<feature type="region of interest" description="Disordered" evidence="1">
    <location>
        <begin position="19"/>
        <end position="110"/>
    </location>
</feature>
<sequence length="226" mass="24919">MRPPSLHCNFFSSLKQVEKRLKLEENQPDSGQPSSTPSHVPETNPTPTQSLSTPLYLLLTHPSNANLSNTAEDSEPPQAFISSSSSPQLLPTNETQPQINPPDSPTTSKDTDEIQYLMQLLGLSDNLEGAQKREKQKTVVCGGSSCGCECGFYEKIVGVKGPKCEKEVERMEGWIRHFLRNGSEPLRLAFLLMGKAAFESGDDCEFQCLEFPSAIDGFLKMDPPKD</sequence>
<evidence type="ECO:0000313" key="3">
    <source>
        <dbReference type="Proteomes" id="UP001396334"/>
    </source>
</evidence>
<proteinExistence type="predicted"/>
<accession>A0ABR2NQH1</accession>
<keyword evidence="3" id="KW-1185">Reference proteome</keyword>
<dbReference type="EMBL" id="JBBPBN010000112">
    <property type="protein sequence ID" value="KAK8978425.1"/>
    <property type="molecule type" value="Genomic_DNA"/>
</dbReference>
<name>A0ABR2NQH1_9ROSI</name>
<evidence type="ECO:0000313" key="2">
    <source>
        <dbReference type="EMBL" id="KAK8978425.1"/>
    </source>
</evidence>
<feature type="compositionally biased region" description="Polar residues" evidence="1">
    <location>
        <begin position="80"/>
        <end position="98"/>
    </location>
</feature>
<organism evidence="2 3">
    <name type="scientific">Hibiscus sabdariffa</name>
    <name type="common">roselle</name>
    <dbReference type="NCBI Taxonomy" id="183260"/>
    <lineage>
        <taxon>Eukaryota</taxon>
        <taxon>Viridiplantae</taxon>
        <taxon>Streptophyta</taxon>
        <taxon>Embryophyta</taxon>
        <taxon>Tracheophyta</taxon>
        <taxon>Spermatophyta</taxon>
        <taxon>Magnoliopsida</taxon>
        <taxon>eudicotyledons</taxon>
        <taxon>Gunneridae</taxon>
        <taxon>Pentapetalae</taxon>
        <taxon>rosids</taxon>
        <taxon>malvids</taxon>
        <taxon>Malvales</taxon>
        <taxon>Malvaceae</taxon>
        <taxon>Malvoideae</taxon>
        <taxon>Hibiscus</taxon>
    </lineage>
</organism>
<dbReference type="Proteomes" id="UP001396334">
    <property type="component" value="Unassembled WGS sequence"/>
</dbReference>
<comment type="caution">
    <text evidence="2">The sequence shown here is derived from an EMBL/GenBank/DDBJ whole genome shotgun (WGS) entry which is preliminary data.</text>
</comment>
<gene>
    <name evidence="2" type="ORF">V6N11_008736</name>
</gene>